<feature type="compositionally biased region" description="Low complexity" evidence="10">
    <location>
        <begin position="480"/>
        <end position="489"/>
    </location>
</feature>
<feature type="transmembrane region" description="Helical" evidence="11">
    <location>
        <begin position="543"/>
        <end position="565"/>
    </location>
</feature>
<keyword evidence="13" id="KW-1185">Reference proteome</keyword>
<keyword evidence="8 11" id="KW-1133">Transmembrane helix</keyword>
<feature type="region of interest" description="Disordered" evidence="10">
    <location>
        <begin position="1"/>
        <end position="94"/>
    </location>
</feature>
<evidence type="ECO:0000256" key="9">
    <source>
        <dbReference type="ARBA" id="ARBA00023136"/>
    </source>
</evidence>
<sequence>MPAHLSPDVIAVDPDEQDHLRPLNRSPHPYHHQSYELPHPSDRFQFQNSTARASKAGGDLDEGESPGPNGYTKYPDFSKESTPGSESGTEADDEHFLKGLPAPKARLHKGLRGRNEPLSGSGSPLPSPSIREEDETAAHEEQLRAAVEKARIIDILRRNKNLSRRATEAGILAALGGLVASNLKVTPLVSTWSKDLQTCVALYVGLLILYPLRVITWHHRKQPASSSLPLKLPHNFDPAPLLYPPAITLFVAFLVATDTPSVILPNVILALSSIPQQLIPTVDRFAPYDPLHWLIACGPLVRAVWTGEPVLGLQLPAALSEETLVLLYPIHQTLCGVLHHLTTTSLLIAELQLLSIGLINVLLLAVSPQIKILKSLLWVGGLAILVSCGGVIRSGITLARVPRWRFRPATTSSKPTFWRNLYAVITWRRKTKHDLLGPAYDEGVYDTPCTSDGEAISPTRNALTRVRTLGLQGDPRSDGEPSPSSPESPHGYAILRRHTLAHPDGAQLKRNTHTPSGRRKRATSVSVRPFLRLTYTQAVMRKWFYASYVYICMALTIVFGIRVFIQQEALNGEEPIGWGLGYAFGELPWFRFKVVNANLERWICLPPRTEDGESKHCDQGIAARLRHDLGEANTRLAITGYWFVIFVTGLMVVFRLKDIYEVDTRRKVFHFMMVGMLLPATFVDPTFAALVLFLVLAVFLILDLLRASQLPPLSKPIAAFLAPYVDGRDFRGPVVISHIFLLIGCAIPLWLSLASLPRTGSGYLAGWEVPTRDVSMVAGVVCVGLGDAAASLIGRRYGHRKWLWGGGKSIEGSVAFAVAVFFGLAAAGAWLHLGGWVKSGDGLGPVAYVRNTAFCASIASVTEAVLTGGNDNVIVPVVLWTCVKALDV</sequence>
<evidence type="ECO:0000313" key="12">
    <source>
        <dbReference type="EMBL" id="KAK0383534.1"/>
    </source>
</evidence>
<comment type="similarity">
    <text evidence="2">Belongs to the polyprenol kinase family.</text>
</comment>
<evidence type="ECO:0000256" key="2">
    <source>
        <dbReference type="ARBA" id="ARBA00010794"/>
    </source>
</evidence>
<keyword evidence="9 11" id="KW-0472">Membrane</keyword>
<evidence type="ECO:0000256" key="5">
    <source>
        <dbReference type="ARBA" id="ARBA00022692"/>
    </source>
</evidence>
<feature type="transmembrane region" description="Helical" evidence="11">
    <location>
        <begin position="376"/>
        <end position="396"/>
    </location>
</feature>
<dbReference type="InterPro" id="IPR032974">
    <property type="entry name" value="Polypren_kinase"/>
</dbReference>
<evidence type="ECO:0000256" key="3">
    <source>
        <dbReference type="ARBA" id="ARBA00012132"/>
    </source>
</evidence>
<keyword evidence="6" id="KW-0418">Kinase</keyword>
<organism evidence="12 13">
    <name type="scientific">Sarocladium strictum</name>
    <name type="common">Black bundle disease fungus</name>
    <name type="synonym">Acremonium strictum</name>
    <dbReference type="NCBI Taxonomy" id="5046"/>
    <lineage>
        <taxon>Eukaryota</taxon>
        <taxon>Fungi</taxon>
        <taxon>Dikarya</taxon>
        <taxon>Ascomycota</taxon>
        <taxon>Pezizomycotina</taxon>
        <taxon>Sordariomycetes</taxon>
        <taxon>Hypocreomycetidae</taxon>
        <taxon>Hypocreales</taxon>
        <taxon>Sarocladiaceae</taxon>
        <taxon>Sarocladium</taxon>
    </lineage>
</organism>
<proteinExistence type="inferred from homology"/>
<keyword evidence="7" id="KW-0256">Endoplasmic reticulum</keyword>
<feature type="transmembrane region" description="Helical" evidence="11">
    <location>
        <begin position="774"/>
        <end position="793"/>
    </location>
</feature>
<protein>
    <recommendedName>
        <fullName evidence="3">dolichol kinase</fullName>
        <ecNumber evidence="3">2.7.1.108</ecNumber>
    </recommendedName>
</protein>
<dbReference type="PANTHER" id="PTHR13205:SF15">
    <property type="entry name" value="DOLICHOL KINASE"/>
    <property type="match status" value="1"/>
</dbReference>
<feature type="region of interest" description="Disordered" evidence="10">
    <location>
        <begin position="470"/>
        <end position="491"/>
    </location>
</feature>
<keyword evidence="4" id="KW-0808">Transferase</keyword>
<evidence type="ECO:0000256" key="1">
    <source>
        <dbReference type="ARBA" id="ARBA00004477"/>
    </source>
</evidence>
<dbReference type="EC" id="2.7.1.108" evidence="3"/>
<dbReference type="GO" id="GO:0004168">
    <property type="term" value="F:dolichol kinase activity"/>
    <property type="evidence" value="ECO:0007669"/>
    <property type="project" value="UniProtKB-EC"/>
</dbReference>
<feature type="transmembrane region" description="Helical" evidence="11">
    <location>
        <begin position="636"/>
        <end position="656"/>
    </location>
</feature>
<evidence type="ECO:0000256" key="7">
    <source>
        <dbReference type="ARBA" id="ARBA00022824"/>
    </source>
</evidence>
<dbReference type="Proteomes" id="UP001175261">
    <property type="component" value="Unassembled WGS sequence"/>
</dbReference>
<feature type="transmembrane region" description="Helical" evidence="11">
    <location>
        <begin position="734"/>
        <end position="754"/>
    </location>
</feature>
<evidence type="ECO:0000256" key="11">
    <source>
        <dbReference type="SAM" id="Phobius"/>
    </source>
</evidence>
<dbReference type="PANTHER" id="PTHR13205">
    <property type="entry name" value="TRANSMEMBRANE PROTEIN 15-RELATED"/>
    <property type="match status" value="1"/>
</dbReference>
<accession>A0AA39GAR4</accession>
<feature type="region of interest" description="Disordered" evidence="10">
    <location>
        <begin position="110"/>
        <end position="141"/>
    </location>
</feature>
<feature type="transmembrane region" description="Helical" evidence="11">
    <location>
        <begin position="814"/>
        <end position="833"/>
    </location>
</feature>
<evidence type="ECO:0000256" key="4">
    <source>
        <dbReference type="ARBA" id="ARBA00022679"/>
    </source>
</evidence>
<dbReference type="GO" id="GO:0005789">
    <property type="term" value="C:endoplasmic reticulum membrane"/>
    <property type="evidence" value="ECO:0007669"/>
    <property type="project" value="UniProtKB-SubCell"/>
</dbReference>
<feature type="transmembrane region" description="Helical" evidence="11">
    <location>
        <begin position="668"/>
        <end position="683"/>
    </location>
</feature>
<dbReference type="GO" id="GO:0043048">
    <property type="term" value="P:dolichyl monophosphate biosynthetic process"/>
    <property type="evidence" value="ECO:0007669"/>
    <property type="project" value="TreeGrafter"/>
</dbReference>
<evidence type="ECO:0000256" key="10">
    <source>
        <dbReference type="SAM" id="MobiDB-lite"/>
    </source>
</evidence>
<keyword evidence="5 11" id="KW-0812">Transmembrane</keyword>
<dbReference type="EMBL" id="JAPDFR010000009">
    <property type="protein sequence ID" value="KAK0383534.1"/>
    <property type="molecule type" value="Genomic_DNA"/>
</dbReference>
<comment type="caution">
    <text evidence="12">The sequence shown here is derived from an EMBL/GenBank/DDBJ whole genome shotgun (WGS) entry which is preliminary data.</text>
</comment>
<evidence type="ECO:0000256" key="8">
    <source>
        <dbReference type="ARBA" id="ARBA00022989"/>
    </source>
</evidence>
<comment type="subcellular location">
    <subcellularLocation>
        <location evidence="1">Endoplasmic reticulum membrane</location>
        <topology evidence="1">Multi-pass membrane protein</topology>
    </subcellularLocation>
</comment>
<dbReference type="AlphaFoldDB" id="A0AA39GAR4"/>
<name>A0AA39GAR4_SARSR</name>
<reference evidence="12" key="1">
    <citation type="submission" date="2022-10" db="EMBL/GenBank/DDBJ databases">
        <title>Determination and structural analysis of whole genome sequence of Sarocladium strictum F4-1.</title>
        <authorList>
            <person name="Hu L."/>
            <person name="Jiang Y."/>
        </authorList>
    </citation>
    <scope>NUCLEOTIDE SEQUENCE</scope>
    <source>
        <strain evidence="12">F4-1</strain>
    </source>
</reference>
<evidence type="ECO:0000256" key="6">
    <source>
        <dbReference type="ARBA" id="ARBA00022777"/>
    </source>
</evidence>
<gene>
    <name evidence="12" type="ORF">NLU13_9445</name>
</gene>
<evidence type="ECO:0000313" key="13">
    <source>
        <dbReference type="Proteomes" id="UP001175261"/>
    </source>
</evidence>